<dbReference type="Proteomes" id="UP000077154">
    <property type="component" value="Unassembled WGS sequence"/>
</dbReference>
<dbReference type="Gene3D" id="1.10.1520.10">
    <property type="entry name" value="Ribonuclease III domain"/>
    <property type="match status" value="1"/>
</dbReference>
<protein>
    <submittedName>
        <fullName evidence="2">Uncharacterized protein</fullName>
    </submittedName>
</protein>
<feature type="compositionally biased region" description="Pro residues" evidence="1">
    <location>
        <begin position="211"/>
        <end position="221"/>
    </location>
</feature>
<feature type="compositionally biased region" description="Basic and acidic residues" evidence="1">
    <location>
        <begin position="308"/>
        <end position="319"/>
    </location>
</feature>
<accession>A0A177AAV9</accession>
<dbReference type="AlphaFoldDB" id="A0A177AAV9"/>
<sequence length="477" mass="52160">MGSYKAYLEQGLDLCPKIYLQEDPDPQTQDADYPGRPPDGASQGRQFDYERTASSSNPNHASQGTESARDYIATSSIPIRSSQDTRFALPTPSSNRSHASQDMQVTPDVFSASSSNPTRPNQDTQVTRSIPTSNSSRDSHGDLTTSSNNRTQSTPRSNPLSHLTRPSEPNPLPSQSLNSKDRNPSPPPAPPHPPGPCPPCAKRLWSKVLRAPPPPEPPSPRTPGLWTKVLCSSTTPPLAPDPTEQEAPRPHGLFTKRRRSSVPLLDLPPAELQPKVTEKVRRQERRQSSPMLVSTRTETWPPRRRQRSHDPQSPHHPDPDTQTTLSHFLPRPVHSSSPNPQTPNHAPPSPSPPYPLTTNQYDNDNPSSLLPLQHHLNYTFTSPTLLTQALTPPTPGHSNNARLSYLGRSAMELVLWESCYTLRLSERAAREAVARALGVEALVGAGMRCGLGGCMWMRGWGGVRRVMGGLGVGIGDG</sequence>
<dbReference type="SUPFAM" id="SSF69065">
    <property type="entry name" value="RNase III domain-like"/>
    <property type="match status" value="1"/>
</dbReference>
<reference evidence="2" key="1">
    <citation type="submission" date="2016-03" db="EMBL/GenBank/DDBJ databases">
        <title>Updated assembly of Pseudogymnoascus destructans, the fungus causing white-nose syndrome of bats.</title>
        <authorList>
            <person name="Palmer J.M."/>
            <person name="Drees K.P."/>
            <person name="Foster J.T."/>
            <person name="Lindner D.L."/>
        </authorList>
    </citation>
    <scope>NUCLEOTIDE SEQUENCE [LARGE SCALE GENOMIC DNA]</scope>
    <source>
        <strain evidence="2">20631-21</strain>
    </source>
</reference>
<feature type="compositionally biased region" description="Polar residues" evidence="1">
    <location>
        <begin position="73"/>
        <end position="104"/>
    </location>
</feature>
<proteinExistence type="predicted"/>
<dbReference type="EMBL" id="KV441397">
    <property type="protein sequence ID" value="OAF58313.1"/>
    <property type="molecule type" value="Genomic_DNA"/>
</dbReference>
<dbReference type="GO" id="GO:0006396">
    <property type="term" value="P:RNA processing"/>
    <property type="evidence" value="ECO:0007669"/>
    <property type="project" value="InterPro"/>
</dbReference>
<feature type="compositionally biased region" description="Basic and acidic residues" evidence="1">
    <location>
        <begin position="276"/>
        <end position="287"/>
    </location>
</feature>
<feature type="compositionally biased region" description="Polar residues" evidence="1">
    <location>
        <begin position="111"/>
        <end position="161"/>
    </location>
</feature>
<feature type="region of interest" description="Disordered" evidence="1">
    <location>
        <begin position="19"/>
        <end position="370"/>
    </location>
</feature>
<dbReference type="OrthoDB" id="3440428at2759"/>
<evidence type="ECO:0000256" key="1">
    <source>
        <dbReference type="SAM" id="MobiDB-lite"/>
    </source>
</evidence>
<feature type="compositionally biased region" description="Polar residues" evidence="1">
    <location>
        <begin position="52"/>
        <end position="66"/>
    </location>
</feature>
<dbReference type="InterPro" id="IPR036389">
    <property type="entry name" value="RNase_III_sf"/>
</dbReference>
<evidence type="ECO:0000313" key="2">
    <source>
        <dbReference type="EMBL" id="OAF58313.1"/>
    </source>
</evidence>
<dbReference type="RefSeq" id="XP_024323598.1">
    <property type="nucleotide sequence ID" value="XM_024470116.1"/>
</dbReference>
<feature type="compositionally biased region" description="Polar residues" evidence="1">
    <location>
        <begin position="360"/>
        <end position="370"/>
    </location>
</feature>
<feature type="compositionally biased region" description="Polar residues" evidence="1">
    <location>
        <begin position="288"/>
        <end position="298"/>
    </location>
</feature>
<feature type="compositionally biased region" description="Pro residues" evidence="1">
    <location>
        <begin position="184"/>
        <end position="199"/>
    </location>
</feature>
<dbReference type="GeneID" id="36289578"/>
<dbReference type="GO" id="GO:0004525">
    <property type="term" value="F:ribonuclease III activity"/>
    <property type="evidence" value="ECO:0007669"/>
    <property type="project" value="InterPro"/>
</dbReference>
<name>A0A177AAV9_9PEZI</name>
<feature type="compositionally biased region" description="Pro residues" evidence="1">
    <location>
        <begin position="345"/>
        <end position="355"/>
    </location>
</feature>
<gene>
    <name evidence="2" type="ORF">VC83_06519</name>
</gene>
<organism evidence="2">
    <name type="scientific">Pseudogymnoascus destructans</name>
    <dbReference type="NCBI Taxonomy" id="655981"/>
    <lineage>
        <taxon>Eukaryota</taxon>
        <taxon>Fungi</taxon>
        <taxon>Dikarya</taxon>
        <taxon>Ascomycota</taxon>
        <taxon>Pezizomycotina</taxon>
        <taxon>Leotiomycetes</taxon>
        <taxon>Thelebolales</taxon>
        <taxon>Thelebolaceae</taxon>
        <taxon>Pseudogymnoascus</taxon>
    </lineage>
</organism>